<reference evidence="1" key="1">
    <citation type="submission" date="2014-11" db="EMBL/GenBank/DDBJ databases">
        <authorList>
            <person name="Amaro Gonzalez C."/>
        </authorList>
    </citation>
    <scope>NUCLEOTIDE SEQUENCE</scope>
</reference>
<accession>A0A0E9SEE1</accession>
<sequence length="15" mass="1725">MKFSFTLPCDHITAN</sequence>
<proteinExistence type="predicted"/>
<protein>
    <submittedName>
        <fullName evidence="1">Uncharacterized protein</fullName>
    </submittedName>
</protein>
<organism evidence="1">
    <name type="scientific">Anguilla anguilla</name>
    <name type="common">European freshwater eel</name>
    <name type="synonym">Muraena anguilla</name>
    <dbReference type="NCBI Taxonomy" id="7936"/>
    <lineage>
        <taxon>Eukaryota</taxon>
        <taxon>Metazoa</taxon>
        <taxon>Chordata</taxon>
        <taxon>Craniata</taxon>
        <taxon>Vertebrata</taxon>
        <taxon>Euteleostomi</taxon>
        <taxon>Actinopterygii</taxon>
        <taxon>Neopterygii</taxon>
        <taxon>Teleostei</taxon>
        <taxon>Anguilliformes</taxon>
        <taxon>Anguillidae</taxon>
        <taxon>Anguilla</taxon>
    </lineage>
</organism>
<dbReference type="EMBL" id="GBXM01069522">
    <property type="protein sequence ID" value="JAH39055.1"/>
    <property type="molecule type" value="Transcribed_RNA"/>
</dbReference>
<evidence type="ECO:0000313" key="1">
    <source>
        <dbReference type="EMBL" id="JAH39055.1"/>
    </source>
</evidence>
<name>A0A0E9SEE1_ANGAN</name>
<reference evidence="1" key="2">
    <citation type="journal article" date="2015" name="Fish Shellfish Immunol.">
        <title>Early steps in the European eel (Anguilla anguilla)-Vibrio vulnificus interaction in the gills: Role of the RtxA13 toxin.</title>
        <authorList>
            <person name="Callol A."/>
            <person name="Pajuelo D."/>
            <person name="Ebbesson L."/>
            <person name="Teles M."/>
            <person name="MacKenzie S."/>
            <person name="Amaro C."/>
        </authorList>
    </citation>
    <scope>NUCLEOTIDE SEQUENCE</scope>
</reference>